<keyword evidence="6" id="KW-1185">Reference proteome</keyword>
<accession>A0A841GMK6</accession>
<evidence type="ECO:0000313" key="5">
    <source>
        <dbReference type="EMBL" id="MBB6069857.1"/>
    </source>
</evidence>
<dbReference type="PROSITE" id="PS00163">
    <property type="entry name" value="FUMARATE_LYASES"/>
    <property type="match status" value="1"/>
</dbReference>
<dbReference type="Gene3D" id="1.10.40.30">
    <property type="entry name" value="Fumarase/aspartase (C-terminal domain)"/>
    <property type="match status" value="1"/>
</dbReference>
<feature type="domain" description="Adenylosuccinate lyase C-terminal" evidence="4">
    <location>
        <begin position="370"/>
        <end position="454"/>
    </location>
</feature>
<dbReference type="InterPro" id="IPR019468">
    <property type="entry name" value="AdenyloSucc_lyase_C"/>
</dbReference>
<dbReference type="UniPathway" id="UPA00075">
    <property type="reaction ID" value="UER00336"/>
</dbReference>
<dbReference type="EC" id="4.3.2.2" evidence="2 3"/>
<evidence type="ECO:0000256" key="2">
    <source>
        <dbReference type="NCBIfam" id="TIGR00928"/>
    </source>
</evidence>
<dbReference type="Pfam" id="PF00206">
    <property type="entry name" value="Lyase_1"/>
    <property type="match status" value="1"/>
</dbReference>
<dbReference type="AlphaFoldDB" id="A0A841GMK6"/>
<dbReference type="UniPathway" id="UPA00074">
    <property type="reaction ID" value="UER00132"/>
</dbReference>
<dbReference type="GO" id="GO:0004018">
    <property type="term" value="F:N6-(1,2-dicarboxyethyl)AMP AMP-lyase (fumarate-forming) activity"/>
    <property type="evidence" value="ECO:0007669"/>
    <property type="project" value="UniProtKB-UniRule"/>
</dbReference>
<name>A0A841GMK6_9BACT</name>
<protein>
    <recommendedName>
        <fullName evidence="2 3">Adenylosuccinate lyase</fullName>
        <shortName evidence="3">ASL</shortName>
        <ecNumber evidence="2 3">4.3.2.2</ecNumber>
    </recommendedName>
    <alternativeName>
        <fullName evidence="3">Adenylosuccinase</fullName>
    </alternativeName>
</protein>
<dbReference type="InterPro" id="IPR000362">
    <property type="entry name" value="Fumarate_lyase_fam"/>
</dbReference>
<dbReference type="SUPFAM" id="SSF48557">
    <property type="entry name" value="L-aspartase-like"/>
    <property type="match status" value="1"/>
</dbReference>
<dbReference type="Gene3D" id="1.20.200.10">
    <property type="entry name" value="Fumarase/aspartase (Central domain)"/>
    <property type="match status" value="1"/>
</dbReference>
<sequence length="478" mass="53603">MSIDRYSNPLTERYASAEMSYIFSPKFKFGTWRRLWLALAETEQELGLPIPDAALAALRDHLDDFDLKRAGELERQLRHDVMAHVHHLGEQAPEARAIIHLGATSAYVGDNTDLIQHREALRLVARRIVAVVAGLSAFAREHRDLATLGFTHFQPAQPTTVGKRATLWIQDLLLDLEEVEFRISTLRFHGSRGTTGTQASFVDLFQGDGEKAERLTRRIAEKMGFAQAYGVGGQTYPRKVDAACLSTLSGVAQSASKFANDVRLLSHLKEVEEPFEEQQIGSSAMPYKRNPMRSERINALARHAITLTIDPAFTAASQWFERTLDDSANKRIAIPEAYLSVDAVMLLMHNVSSGMVVYPEMIRRRLMEELPFMATENLMMRAARGGGDRQDLHEKVRVHSIQAGLQVKQHGRPNDLMDRIAADPAFGVTRAELEEDLRPELYVGRAPQQVDEFLAEWVEPVLARYPDAVGESAPELKV</sequence>
<dbReference type="RefSeq" id="WP_170036019.1">
    <property type="nucleotide sequence ID" value="NZ_JABDTL010000002.1"/>
</dbReference>
<dbReference type="EMBL" id="JACHIA010000003">
    <property type="protein sequence ID" value="MBB6069857.1"/>
    <property type="molecule type" value="Genomic_DNA"/>
</dbReference>
<comment type="catalytic activity">
    <reaction evidence="3">
        <text>(2S)-2-[5-amino-1-(5-phospho-beta-D-ribosyl)imidazole-4-carboxamido]succinate = 5-amino-1-(5-phospho-beta-D-ribosyl)imidazole-4-carboxamide + fumarate</text>
        <dbReference type="Rhea" id="RHEA:23920"/>
        <dbReference type="ChEBI" id="CHEBI:29806"/>
        <dbReference type="ChEBI" id="CHEBI:58443"/>
        <dbReference type="ChEBI" id="CHEBI:58475"/>
        <dbReference type="EC" id="4.3.2.2"/>
    </reaction>
</comment>
<proteinExistence type="inferred from homology"/>
<dbReference type="SMART" id="SM00998">
    <property type="entry name" value="ADSL_C"/>
    <property type="match status" value="1"/>
</dbReference>
<dbReference type="GO" id="GO:0070626">
    <property type="term" value="F:(S)-2-(5-amino-1-(5-phospho-D-ribosyl)imidazole-4-carboxamido) succinate lyase (fumarate-forming) activity"/>
    <property type="evidence" value="ECO:0007669"/>
    <property type="project" value="TreeGrafter"/>
</dbReference>
<evidence type="ECO:0000256" key="1">
    <source>
        <dbReference type="ARBA" id="ARBA00023239"/>
    </source>
</evidence>
<keyword evidence="1 3" id="KW-0456">Lyase</keyword>
<evidence type="ECO:0000259" key="4">
    <source>
        <dbReference type="SMART" id="SM00998"/>
    </source>
</evidence>
<reference evidence="5 6" key="1">
    <citation type="submission" date="2020-08" db="EMBL/GenBank/DDBJ databases">
        <title>Genomic Encyclopedia of Type Strains, Phase IV (KMG-IV): sequencing the most valuable type-strain genomes for metagenomic binning, comparative biology and taxonomic classification.</title>
        <authorList>
            <person name="Goeker M."/>
        </authorList>
    </citation>
    <scope>NUCLEOTIDE SEQUENCE [LARGE SCALE GENOMIC DNA]</scope>
    <source>
        <strain evidence="5 6">DSM 29007</strain>
    </source>
</reference>
<gene>
    <name evidence="5" type="ORF">HNQ61_001474</name>
</gene>
<dbReference type="InterPro" id="IPR022761">
    <property type="entry name" value="Fumarate_lyase_N"/>
</dbReference>
<comment type="pathway">
    <text evidence="3">Purine metabolism; IMP biosynthesis via de novo pathway; 5-amino-1-(5-phospho-D-ribosyl)imidazole-4-carboxamide from 5-amino-1-(5-phospho-D-ribosyl)imidazole-4-carboxylate: step 2/2.</text>
</comment>
<dbReference type="InterPro" id="IPR004769">
    <property type="entry name" value="Pur_lyase"/>
</dbReference>
<dbReference type="GO" id="GO:0044208">
    <property type="term" value="P:'de novo' AMP biosynthetic process"/>
    <property type="evidence" value="ECO:0007669"/>
    <property type="project" value="UniProtKB-UniPathway"/>
</dbReference>
<dbReference type="Proteomes" id="UP000582837">
    <property type="component" value="Unassembled WGS sequence"/>
</dbReference>
<comment type="caution">
    <text evidence="5">The sequence shown here is derived from an EMBL/GenBank/DDBJ whole genome shotgun (WGS) entry which is preliminary data.</text>
</comment>
<dbReference type="InterPro" id="IPR020557">
    <property type="entry name" value="Fumarate_lyase_CS"/>
</dbReference>
<dbReference type="CDD" id="cd03302">
    <property type="entry name" value="Adenylsuccinate_lyase_2"/>
    <property type="match status" value="1"/>
</dbReference>
<dbReference type="PANTHER" id="PTHR43172:SF1">
    <property type="entry name" value="ADENYLOSUCCINATE LYASE"/>
    <property type="match status" value="1"/>
</dbReference>
<evidence type="ECO:0000256" key="3">
    <source>
        <dbReference type="RuleBase" id="RU361172"/>
    </source>
</evidence>
<dbReference type="GO" id="GO:0005829">
    <property type="term" value="C:cytosol"/>
    <property type="evidence" value="ECO:0007669"/>
    <property type="project" value="TreeGrafter"/>
</dbReference>
<organism evidence="5 6">
    <name type="scientific">Longimicrobium terrae</name>
    <dbReference type="NCBI Taxonomy" id="1639882"/>
    <lineage>
        <taxon>Bacteria</taxon>
        <taxon>Pseudomonadati</taxon>
        <taxon>Gemmatimonadota</taxon>
        <taxon>Longimicrobiia</taxon>
        <taxon>Longimicrobiales</taxon>
        <taxon>Longimicrobiaceae</taxon>
        <taxon>Longimicrobium</taxon>
    </lineage>
</organism>
<comment type="catalytic activity">
    <reaction evidence="3">
        <text>N(6)-(1,2-dicarboxyethyl)-AMP = fumarate + AMP</text>
        <dbReference type="Rhea" id="RHEA:16853"/>
        <dbReference type="ChEBI" id="CHEBI:29806"/>
        <dbReference type="ChEBI" id="CHEBI:57567"/>
        <dbReference type="ChEBI" id="CHEBI:456215"/>
        <dbReference type="EC" id="4.3.2.2"/>
    </reaction>
</comment>
<dbReference type="NCBIfam" id="TIGR00928">
    <property type="entry name" value="purB"/>
    <property type="match status" value="1"/>
</dbReference>
<dbReference type="PANTHER" id="PTHR43172">
    <property type="entry name" value="ADENYLOSUCCINATE LYASE"/>
    <property type="match status" value="1"/>
</dbReference>
<dbReference type="PRINTS" id="PR00149">
    <property type="entry name" value="FUMRATELYASE"/>
</dbReference>
<evidence type="ECO:0000313" key="6">
    <source>
        <dbReference type="Proteomes" id="UP000582837"/>
    </source>
</evidence>
<comment type="pathway">
    <text evidence="3">Purine metabolism; AMP biosynthesis via de novo pathway; AMP from IMP: step 2/2.</text>
</comment>
<keyword evidence="3" id="KW-0658">Purine biosynthesis</keyword>
<dbReference type="PRINTS" id="PR00145">
    <property type="entry name" value="ARGSUCLYASE"/>
</dbReference>
<dbReference type="Pfam" id="PF10397">
    <property type="entry name" value="ADSL_C"/>
    <property type="match status" value="1"/>
</dbReference>
<comment type="similarity">
    <text evidence="3">Belongs to the lyase 1 family. Adenylosuccinate lyase subfamily.</text>
</comment>
<dbReference type="Gene3D" id="1.10.275.60">
    <property type="match status" value="1"/>
</dbReference>
<dbReference type="InterPro" id="IPR008948">
    <property type="entry name" value="L-Aspartase-like"/>
</dbReference>
<dbReference type="GO" id="GO:0006189">
    <property type="term" value="P:'de novo' IMP biosynthetic process"/>
    <property type="evidence" value="ECO:0007669"/>
    <property type="project" value="UniProtKB-UniPathway"/>
</dbReference>